<proteinExistence type="predicted"/>
<protein>
    <recommendedName>
        <fullName evidence="4">DisA/LigA helix-hairpin-helix motif domain-containing protein</fullName>
    </recommendedName>
</protein>
<organism evidence="2 3">
    <name type="scientific">Eragrostis curvula</name>
    <name type="common">weeping love grass</name>
    <dbReference type="NCBI Taxonomy" id="38414"/>
    <lineage>
        <taxon>Eukaryota</taxon>
        <taxon>Viridiplantae</taxon>
        <taxon>Streptophyta</taxon>
        <taxon>Embryophyta</taxon>
        <taxon>Tracheophyta</taxon>
        <taxon>Spermatophyta</taxon>
        <taxon>Magnoliopsida</taxon>
        <taxon>Liliopsida</taxon>
        <taxon>Poales</taxon>
        <taxon>Poaceae</taxon>
        <taxon>PACMAD clade</taxon>
        <taxon>Chloridoideae</taxon>
        <taxon>Eragrostideae</taxon>
        <taxon>Eragrostidinae</taxon>
        <taxon>Eragrostis</taxon>
    </lineage>
</organism>
<dbReference type="Pfam" id="PF14520">
    <property type="entry name" value="HHH_5"/>
    <property type="match status" value="1"/>
</dbReference>
<dbReference type="GO" id="GO:0000712">
    <property type="term" value="P:resolution of meiotic recombination intermediates"/>
    <property type="evidence" value="ECO:0007669"/>
    <property type="project" value="InterPro"/>
</dbReference>
<feature type="non-terminal residue" evidence="2">
    <location>
        <position position="1"/>
    </location>
</feature>
<dbReference type="InterPro" id="IPR039172">
    <property type="entry name" value="PTD"/>
</dbReference>
<feature type="region of interest" description="Disordered" evidence="1">
    <location>
        <begin position="1"/>
        <end position="36"/>
    </location>
</feature>
<feature type="compositionally biased region" description="Basic and acidic residues" evidence="1">
    <location>
        <begin position="1"/>
        <end position="17"/>
    </location>
</feature>
<name>A0A5J9SG12_9POAL</name>
<dbReference type="SUPFAM" id="SSF47781">
    <property type="entry name" value="RuvA domain 2-like"/>
    <property type="match status" value="1"/>
</dbReference>
<dbReference type="PANTHER" id="PTHR37394">
    <property type="entry name" value="PROTEIN PARTING DANCERS"/>
    <property type="match status" value="1"/>
</dbReference>
<evidence type="ECO:0000313" key="3">
    <source>
        <dbReference type="Proteomes" id="UP000324897"/>
    </source>
</evidence>
<evidence type="ECO:0008006" key="4">
    <source>
        <dbReference type="Google" id="ProtNLM"/>
    </source>
</evidence>
<dbReference type="PANTHER" id="PTHR37394:SF1">
    <property type="entry name" value="PROTEIN PARTING DANCERS"/>
    <property type="match status" value="1"/>
</dbReference>
<sequence length="383" mass="42719">MALERAEDVASRGEERTGVGAADPVTAAHSGWRARAGKEANARRWWRGDEAEGGPRRVCQVQVSDRPSPAHLHLPLFCSVAPLHTPPPPKRSARAVRHLLGRNRISSLAVGLLLLLVLSATVAEWRQVVETRPHQLDYPWCGCVHACSVTVISSSVRDRRGVCIMSNSWRDKQHPNLINFIAAFLAGNSYRLSFRSLSPDFIFNNGGVSVAFIFETCWDPENEAAVFSRVTTLKRQFKHLYVVVTVPTNEQHEAYIQSYFKYGMEFGCPTFVPVLDPEMGFEKIVKIAHARGVCKQQDIVSTMKNEREQAVQCMDAFLRVLTSIPGIDSHDANALAQAIGSIEAISKASKGFILENTDLSTDKAERVVRFFRDPQYYLSPKIN</sequence>
<dbReference type="AlphaFoldDB" id="A0A5J9SG12"/>
<evidence type="ECO:0000256" key="1">
    <source>
        <dbReference type="SAM" id="MobiDB-lite"/>
    </source>
</evidence>
<dbReference type="InterPro" id="IPR010994">
    <property type="entry name" value="RuvA_2-like"/>
</dbReference>
<gene>
    <name evidence="2" type="ORF">EJB05_57577</name>
</gene>
<comment type="caution">
    <text evidence="2">The sequence shown here is derived from an EMBL/GenBank/DDBJ whole genome shotgun (WGS) entry which is preliminary data.</text>
</comment>
<accession>A0A5J9SG12</accession>
<keyword evidence="3" id="KW-1185">Reference proteome</keyword>
<dbReference type="EMBL" id="RWGY01001056">
    <property type="protein sequence ID" value="TVT97205.1"/>
    <property type="molecule type" value="Genomic_DNA"/>
</dbReference>
<dbReference type="Gene3D" id="1.10.150.20">
    <property type="entry name" value="5' to 3' exonuclease, C-terminal subdomain"/>
    <property type="match status" value="1"/>
</dbReference>
<dbReference type="Proteomes" id="UP000324897">
    <property type="component" value="Unassembled WGS sequence"/>
</dbReference>
<reference evidence="2 3" key="1">
    <citation type="journal article" date="2019" name="Sci. Rep.">
        <title>A high-quality genome of Eragrostis curvula grass provides insights into Poaceae evolution and supports new strategies to enhance forage quality.</title>
        <authorList>
            <person name="Carballo J."/>
            <person name="Santos B.A.C.M."/>
            <person name="Zappacosta D."/>
            <person name="Garbus I."/>
            <person name="Selva J.P."/>
            <person name="Gallo C.A."/>
            <person name="Diaz A."/>
            <person name="Albertini E."/>
            <person name="Caccamo M."/>
            <person name="Echenique V."/>
        </authorList>
    </citation>
    <scope>NUCLEOTIDE SEQUENCE [LARGE SCALE GENOMIC DNA]</scope>
    <source>
        <strain evidence="3">cv. Victoria</strain>
        <tissue evidence="2">Leaf</tissue>
    </source>
</reference>
<dbReference type="Gramene" id="TVT97205">
    <property type="protein sequence ID" value="TVT97205"/>
    <property type="gene ID" value="EJB05_57577"/>
</dbReference>
<dbReference type="OrthoDB" id="1857825at2759"/>
<evidence type="ECO:0000313" key="2">
    <source>
        <dbReference type="EMBL" id="TVT97205.1"/>
    </source>
</evidence>